<proteinExistence type="inferred from homology"/>
<dbReference type="Proteomes" id="UP001202328">
    <property type="component" value="Unassembled WGS sequence"/>
</dbReference>
<dbReference type="GO" id="GO:0006508">
    <property type="term" value="P:proteolysis"/>
    <property type="evidence" value="ECO:0007669"/>
    <property type="project" value="UniProtKB-KW"/>
</dbReference>
<evidence type="ECO:0000256" key="5">
    <source>
        <dbReference type="ARBA" id="ARBA00022825"/>
    </source>
</evidence>
<sequence>VIAPGVNILAAGFKGSFIMKSGTSMACPHVSGLAALLRQAHPKWSAAAIKSALMTTAYNIDNSGRYISDLSTGRFSTPFEHGSGHVDASRVLNPGLVYDIVPDDYLAFLCSTGYTQDQISIFSQSKKVDCQSVALSSPGNLNYPSFSVIFKSGKVDTVKYKRVVRNVGSSVNAVYKARIRSRTPYVKISISPSVLAFNKDTTSLSYEITFVSSLNNPETGKHEFGSLEWYDGVHAVWSPIAFRWDISTASLISAV</sequence>
<dbReference type="PANTHER" id="PTHR10795">
    <property type="entry name" value="PROPROTEIN CONVERTASE SUBTILISIN/KEXIN"/>
    <property type="match status" value="1"/>
</dbReference>
<accession>A0AAD4X454</accession>
<protein>
    <recommendedName>
        <fullName evidence="11">Subtilisin-like protease</fullName>
    </recommendedName>
</protein>
<comment type="caution">
    <text evidence="6">Lacks conserved residue(s) required for the propagation of feature annotation.</text>
</comment>
<keyword evidence="5" id="KW-0720">Serine protease</keyword>
<organism evidence="9 10">
    <name type="scientific">Papaver atlanticum</name>
    <dbReference type="NCBI Taxonomy" id="357466"/>
    <lineage>
        <taxon>Eukaryota</taxon>
        <taxon>Viridiplantae</taxon>
        <taxon>Streptophyta</taxon>
        <taxon>Embryophyta</taxon>
        <taxon>Tracheophyta</taxon>
        <taxon>Spermatophyta</taxon>
        <taxon>Magnoliopsida</taxon>
        <taxon>Ranunculales</taxon>
        <taxon>Papaveraceae</taxon>
        <taxon>Papaveroideae</taxon>
        <taxon>Papaver</taxon>
    </lineage>
</organism>
<evidence type="ECO:0000256" key="1">
    <source>
        <dbReference type="ARBA" id="ARBA00011073"/>
    </source>
</evidence>
<evidence type="ECO:0008006" key="11">
    <source>
        <dbReference type="Google" id="ProtNLM"/>
    </source>
</evidence>
<keyword evidence="2" id="KW-0645">Protease</keyword>
<dbReference type="EMBL" id="JAJJMB010017535">
    <property type="protein sequence ID" value="KAI3837827.1"/>
    <property type="molecule type" value="Genomic_DNA"/>
</dbReference>
<evidence type="ECO:0000256" key="4">
    <source>
        <dbReference type="ARBA" id="ARBA00022801"/>
    </source>
</evidence>
<keyword evidence="10" id="KW-1185">Reference proteome</keyword>
<evidence type="ECO:0000256" key="2">
    <source>
        <dbReference type="ARBA" id="ARBA00022670"/>
    </source>
</evidence>
<feature type="domain" description="Subtilisin-like protease fibronectin type-III" evidence="8">
    <location>
        <begin position="140"/>
        <end position="241"/>
    </location>
</feature>
<dbReference type="InterPro" id="IPR036852">
    <property type="entry name" value="Peptidase_S8/S53_dom_sf"/>
</dbReference>
<dbReference type="Gene3D" id="2.60.40.2310">
    <property type="match status" value="1"/>
</dbReference>
<dbReference type="InterPro" id="IPR041469">
    <property type="entry name" value="Subtilisin-like_FN3"/>
</dbReference>
<dbReference type="InterPro" id="IPR023828">
    <property type="entry name" value="Peptidase_S8_Ser-AS"/>
</dbReference>
<evidence type="ECO:0000313" key="10">
    <source>
        <dbReference type="Proteomes" id="UP001202328"/>
    </source>
</evidence>
<dbReference type="PROSITE" id="PS00138">
    <property type="entry name" value="SUBTILASE_SER"/>
    <property type="match status" value="1"/>
</dbReference>
<evidence type="ECO:0000259" key="8">
    <source>
        <dbReference type="Pfam" id="PF17766"/>
    </source>
</evidence>
<evidence type="ECO:0000256" key="3">
    <source>
        <dbReference type="ARBA" id="ARBA00022729"/>
    </source>
</evidence>
<dbReference type="Pfam" id="PF00082">
    <property type="entry name" value="Peptidase_S8"/>
    <property type="match status" value="1"/>
</dbReference>
<feature type="domain" description="Peptidase S8/S53" evidence="7">
    <location>
        <begin position="13"/>
        <end position="61"/>
    </location>
</feature>
<feature type="non-terminal residue" evidence="9">
    <location>
        <position position="1"/>
    </location>
</feature>
<name>A0AAD4X454_9MAGN</name>
<keyword evidence="3" id="KW-0732">Signal</keyword>
<evidence type="ECO:0000259" key="7">
    <source>
        <dbReference type="Pfam" id="PF00082"/>
    </source>
</evidence>
<dbReference type="InterPro" id="IPR000209">
    <property type="entry name" value="Peptidase_S8/S53_dom"/>
</dbReference>
<dbReference type="InterPro" id="IPR045051">
    <property type="entry name" value="SBT"/>
</dbReference>
<dbReference type="Gene3D" id="3.40.50.200">
    <property type="entry name" value="Peptidase S8/S53 domain"/>
    <property type="match status" value="1"/>
</dbReference>
<comment type="similarity">
    <text evidence="1 6">Belongs to the peptidase S8 family.</text>
</comment>
<dbReference type="GO" id="GO:0004252">
    <property type="term" value="F:serine-type endopeptidase activity"/>
    <property type="evidence" value="ECO:0007669"/>
    <property type="project" value="InterPro"/>
</dbReference>
<dbReference type="Pfam" id="PF17766">
    <property type="entry name" value="fn3_6"/>
    <property type="match status" value="1"/>
</dbReference>
<reference evidence="9" key="1">
    <citation type="submission" date="2022-04" db="EMBL/GenBank/DDBJ databases">
        <title>A functionally conserved STORR gene fusion in Papaver species that diverged 16.8 million years ago.</title>
        <authorList>
            <person name="Catania T."/>
        </authorList>
    </citation>
    <scope>NUCLEOTIDE SEQUENCE</scope>
    <source>
        <strain evidence="9">S-188037</strain>
    </source>
</reference>
<evidence type="ECO:0000256" key="6">
    <source>
        <dbReference type="PROSITE-ProRule" id="PRU01240"/>
    </source>
</evidence>
<dbReference type="SUPFAM" id="SSF52743">
    <property type="entry name" value="Subtilisin-like"/>
    <property type="match status" value="1"/>
</dbReference>
<dbReference type="PROSITE" id="PS51892">
    <property type="entry name" value="SUBTILASE"/>
    <property type="match status" value="1"/>
</dbReference>
<keyword evidence="4" id="KW-0378">Hydrolase</keyword>
<comment type="caution">
    <text evidence="9">The sequence shown here is derived from an EMBL/GenBank/DDBJ whole genome shotgun (WGS) entry which is preliminary data.</text>
</comment>
<gene>
    <name evidence="9" type="ORF">MKW98_004885</name>
</gene>
<dbReference type="AlphaFoldDB" id="A0AAD4X454"/>
<evidence type="ECO:0000313" key="9">
    <source>
        <dbReference type="EMBL" id="KAI3837827.1"/>
    </source>
</evidence>